<dbReference type="PROSITE" id="PS51257">
    <property type="entry name" value="PROKAR_LIPOPROTEIN"/>
    <property type="match status" value="1"/>
</dbReference>
<sequence length="121" mass="13153">MKQSLKFRKILLLLFLSFSLTSCLSNVEEETIVEDNNEENSDPCATITFSNSVKLIIDANCVQCHGNGGNFPNLTTFNGVKNSANIVKSVVASRRMPIGSSLAQDDIDAIVCWVNNGALNN</sequence>
<feature type="chain" id="PRO_5015719753" description="Cytochrome c domain-containing protein" evidence="5">
    <location>
        <begin position="25"/>
        <end position="121"/>
    </location>
</feature>
<accession>A0A2U2JAZ7</accession>
<keyword evidence="2 4" id="KW-0479">Metal-binding</keyword>
<dbReference type="InterPro" id="IPR009056">
    <property type="entry name" value="Cyt_c-like_dom"/>
</dbReference>
<dbReference type="Proteomes" id="UP000245670">
    <property type="component" value="Unassembled WGS sequence"/>
</dbReference>
<dbReference type="PROSITE" id="PS51007">
    <property type="entry name" value="CYTC"/>
    <property type="match status" value="1"/>
</dbReference>
<dbReference type="EMBL" id="QFFG01000003">
    <property type="protein sequence ID" value="PWG05451.1"/>
    <property type="molecule type" value="Genomic_DNA"/>
</dbReference>
<evidence type="ECO:0000256" key="5">
    <source>
        <dbReference type="SAM" id="SignalP"/>
    </source>
</evidence>
<dbReference type="RefSeq" id="WP_109404993.1">
    <property type="nucleotide sequence ID" value="NZ_QFFG01000003.1"/>
</dbReference>
<keyword evidence="8" id="KW-1185">Reference proteome</keyword>
<evidence type="ECO:0000313" key="8">
    <source>
        <dbReference type="Proteomes" id="UP000245670"/>
    </source>
</evidence>
<keyword evidence="3 4" id="KW-0408">Iron</keyword>
<evidence type="ECO:0000259" key="6">
    <source>
        <dbReference type="PROSITE" id="PS51007"/>
    </source>
</evidence>
<dbReference type="InterPro" id="IPR036909">
    <property type="entry name" value="Cyt_c-like_dom_sf"/>
</dbReference>
<reference evidence="7 8" key="1">
    <citation type="submission" date="2018-05" db="EMBL/GenBank/DDBJ databases">
        <title>Polaribacter aquimarinus sp. nov., isolated from sediment in a sediment of sea.</title>
        <authorList>
            <person name="Lu D."/>
        </authorList>
    </citation>
    <scope>NUCLEOTIDE SEQUENCE [LARGE SCALE GENOMIC DNA]</scope>
    <source>
        <strain evidence="7 8">ZY113</strain>
    </source>
</reference>
<keyword evidence="5" id="KW-0732">Signal</keyword>
<feature type="domain" description="Cytochrome c" evidence="6">
    <location>
        <begin position="45"/>
        <end position="118"/>
    </location>
</feature>
<organism evidence="7 8">
    <name type="scientific">Polaribacter aquimarinus</name>
    <dbReference type="NCBI Taxonomy" id="2100726"/>
    <lineage>
        <taxon>Bacteria</taxon>
        <taxon>Pseudomonadati</taxon>
        <taxon>Bacteroidota</taxon>
        <taxon>Flavobacteriia</taxon>
        <taxon>Flavobacteriales</taxon>
        <taxon>Flavobacteriaceae</taxon>
    </lineage>
</organism>
<protein>
    <recommendedName>
        <fullName evidence="6">Cytochrome c domain-containing protein</fullName>
    </recommendedName>
</protein>
<evidence type="ECO:0000256" key="4">
    <source>
        <dbReference type="PROSITE-ProRule" id="PRU00433"/>
    </source>
</evidence>
<name>A0A2U2JAZ7_9FLAO</name>
<dbReference type="AlphaFoldDB" id="A0A2U2JAZ7"/>
<evidence type="ECO:0000256" key="2">
    <source>
        <dbReference type="ARBA" id="ARBA00022723"/>
    </source>
</evidence>
<evidence type="ECO:0000256" key="3">
    <source>
        <dbReference type="ARBA" id="ARBA00023004"/>
    </source>
</evidence>
<evidence type="ECO:0000313" key="7">
    <source>
        <dbReference type="EMBL" id="PWG05451.1"/>
    </source>
</evidence>
<gene>
    <name evidence="7" type="ORF">DIS07_09490</name>
</gene>
<feature type="signal peptide" evidence="5">
    <location>
        <begin position="1"/>
        <end position="24"/>
    </location>
</feature>
<dbReference type="GO" id="GO:0046872">
    <property type="term" value="F:metal ion binding"/>
    <property type="evidence" value="ECO:0007669"/>
    <property type="project" value="UniProtKB-KW"/>
</dbReference>
<dbReference type="GO" id="GO:0020037">
    <property type="term" value="F:heme binding"/>
    <property type="evidence" value="ECO:0007669"/>
    <property type="project" value="InterPro"/>
</dbReference>
<dbReference type="Gene3D" id="1.10.760.10">
    <property type="entry name" value="Cytochrome c-like domain"/>
    <property type="match status" value="1"/>
</dbReference>
<keyword evidence="1 4" id="KW-0349">Heme</keyword>
<dbReference type="GO" id="GO:0009055">
    <property type="term" value="F:electron transfer activity"/>
    <property type="evidence" value="ECO:0007669"/>
    <property type="project" value="InterPro"/>
</dbReference>
<proteinExistence type="predicted"/>
<dbReference type="OrthoDB" id="9786191at2"/>
<evidence type="ECO:0000256" key="1">
    <source>
        <dbReference type="ARBA" id="ARBA00022617"/>
    </source>
</evidence>
<dbReference type="SUPFAM" id="SSF46626">
    <property type="entry name" value="Cytochrome c"/>
    <property type="match status" value="1"/>
</dbReference>
<comment type="caution">
    <text evidence="7">The sequence shown here is derived from an EMBL/GenBank/DDBJ whole genome shotgun (WGS) entry which is preliminary data.</text>
</comment>